<gene>
    <name evidence="2" type="ORF">CVLEPA_LOCUS22842</name>
</gene>
<evidence type="ECO:0000256" key="1">
    <source>
        <dbReference type="SAM" id="Phobius"/>
    </source>
</evidence>
<organism evidence="2 3">
    <name type="scientific">Clavelina lepadiformis</name>
    <name type="common">Light-bulb sea squirt</name>
    <name type="synonym">Ascidia lepadiformis</name>
    <dbReference type="NCBI Taxonomy" id="159417"/>
    <lineage>
        <taxon>Eukaryota</taxon>
        <taxon>Metazoa</taxon>
        <taxon>Chordata</taxon>
        <taxon>Tunicata</taxon>
        <taxon>Ascidiacea</taxon>
        <taxon>Aplousobranchia</taxon>
        <taxon>Clavelinidae</taxon>
        <taxon>Clavelina</taxon>
    </lineage>
</organism>
<accession>A0ABP0GFJ5</accession>
<keyword evidence="3" id="KW-1185">Reference proteome</keyword>
<dbReference type="Proteomes" id="UP001642483">
    <property type="component" value="Unassembled WGS sequence"/>
</dbReference>
<sequence length="145" mass="15817">MTLDKDWKGCVISLSGLARCSVFESLLFIADAPQCKAAIAMGTDDAEIGSGKPPSKLNCHRIGWFYFTAASLINTNDSVSGRVAKKRSNNAATVSDVIFALTMICFCFTAASLINHDAEMVQANHHQYERSYNSAAVPFMENKRT</sequence>
<evidence type="ECO:0000313" key="3">
    <source>
        <dbReference type="Proteomes" id="UP001642483"/>
    </source>
</evidence>
<name>A0ABP0GFJ5_CLALP</name>
<comment type="caution">
    <text evidence="2">The sequence shown here is derived from an EMBL/GenBank/DDBJ whole genome shotgun (WGS) entry which is preliminary data.</text>
</comment>
<protein>
    <submittedName>
        <fullName evidence="2">Uncharacterized protein</fullName>
    </submittedName>
</protein>
<keyword evidence="1" id="KW-0472">Membrane</keyword>
<keyword evidence="1" id="KW-1133">Transmembrane helix</keyword>
<dbReference type="EMBL" id="CAWYQH010000114">
    <property type="protein sequence ID" value="CAK8690208.1"/>
    <property type="molecule type" value="Genomic_DNA"/>
</dbReference>
<feature type="transmembrane region" description="Helical" evidence="1">
    <location>
        <begin position="91"/>
        <end position="114"/>
    </location>
</feature>
<proteinExistence type="predicted"/>
<evidence type="ECO:0000313" key="2">
    <source>
        <dbReference type="EMBL" id="CAK8690208.1"/>
    </source>
</evidence>
<keyword evidence="1" id="KW-0812">Transmembrane</keyword>
<reference evidence="2 3" key="1">
    <citation type="submission" date="2024-02" db="EMBL/GenBank/DDBJ databases">
        <authorList>
            <person name="Daric V."/>
            <person name="Darras S."/>
        </authorList>
    </citation>
    <scope>NUCLEOTIDE SEQUENCE [LARGE SCALE GENOMIC DNA]</scope>
</reference>